<sequence length="307" mass="33297">MRASILPDPTASSTDFRHGTVALNGVRLHYVERGEGAPVLLLPGWPQSWYAWRHVMVRLAAAGRRVIAVDPRGMGDSERPVTGYDLATVAADIHAFAARLGLLDDGPIDVAGHDVGAWIGYAYAADWPGDIRRLAMMDALVPGLSSPRTDLPPEEANLRAWHFAFNRLDDLPEVLIAGRERAFLTWLFRAKAVKPWAIGPDDIAEYARQLAVPGAVRAATRYYQEAFSAEGVAANRARSLRPLAMPVLALGAERGVGPGLVEAMTQLATYVEGGVIADCGHYMPEESPDEVSAALIRFFDHAAKQKP</sequence>
<proteinExistence type="predicted"/>
<evidence type="ECO:0000259" key="2">
    <source>
        <dbReference type="Pfam" id="PF00561"/>
    </source>
</evidence>
<gene>
    <name evidence="3" type="ORF">S58_59580</name>
</gene>
<dbReference type="PATRIC" id="fig|1245469.3.peg.6099"/>
<keyword evidence="1 3" id="KW-0378">Hydrolase</keyword>
<dbReference type="EMBL" id="AP012603">
    <property type="protein sequence ID" value="BAM91935.1"/>
    <property type="molecule type" value="Genomic_DNA"/>
</dbReference>
<dbReference type="HOGENOM" id="CLU_020336_7_1_5"/>
<dbReference type="eggNOG" id="COG0596">
    <property type="taxonomic scope" value="Bacteria"/>
</dbReference>
<dbReference type="Gene3D" id="3.40.50.1820">
    <property type="entry name" value="alpha/beta hydrolase"/>
    <property type="match status" value="1"/>
</dbReference>
<dbReference type="GO" id="GO:0016787">
    <property type="term" value="F:hydrolase activity"/>
    <property type="evidence" value="ECO:0007669"/>
    <property type="project" value="UniProtKB-KW"/>
</dbReference>
<dbReference type="OrthoDB" id="9812774at2"/>
<reference evidence="3 4" key="1">
    <citation type="journal article" date="2013" name="Appl. Environ. Microbiol.">
        <title>Genome analysis suggests that the soil oligotrophic bacterium Agromonas oligotrophica (Bradyrhizobium oligotrophicum) is a nitrogen-fixing symbiont of Aeschynomene indica.</title>
        <authorList>
            <person name="Okubo T."/>
            <person name="Fukushima S."/>
            <person name="Itakura M."/>
            <person name="Oshima K."/>
            <person name="Longtonglang A."/>
            <person name="Teaumroong N."/>
            <person name="Mitsui H."/>
            <person name="Hattori M."/>
            <person name="Hattori R."/>
            <person name="Hattori T."/>
            <person name="Minamisawa K."/>
        </authorList>
    </citation>
    <scope>NUCLEOTIDE SEQUENCE [LARGE SCALE GENOMIC DNA]</scope>
    <source>
        <strain evidence="3 4">S58</strain>
    </source>
</reference>
<accession>M4ZZK6</accession>
<dbReference type="InterPro" id="IPR000073">
    <property type="entry name" value="AB_hydrolase_1"/>
</dbReference>
<evidence type="ECO:0000256" key="1">
    <source>
        <dbReference type="ARBA" id="ARBA00022801"/>
    </source>
</evidence>
<dbReference type="GeneID" id="301819686"/>
<dbReference type="RefSeq" id="WP_015669020.1">
    <property type="nucleotide sequence ID" value="NC_020453.1"/>
</dbReference>
<dbReference type="Pfam" id="PF00561">
    <property type="entry name" value="Abhydrolase_1"/>
    <property type="match status" value="1"/>
</dbReference>
<protein>
    <submittedName>
        <fullName evidence="3">Alpha/beta hydrolase fold</fullName>
    </submittedName>
</protein>
<dbReference type="InterPro" id="IPR000639">
    <property type="entry name" value="Epox_hydrolase-like"/>
</dbReference>
<dbReference type="KEGG" id="aol:S58_59580"/>
<organism evidence="3 4">
    <name type="scientific">Bradyrhizobium oligotrophicum S58</name>
    <dbReference type="NCBI Taxonomy" id="1245469"/>
    <lineage>
        <taxon>Bacteria</taxon>
        <taxon>Pseudomonadati</taxon>
        <taxon>Pseudomonadota</taxon>
        <taxon>Alphaproteobacteria</taxon>
        <taxon>Hyphomicrobiales</taxon>
        <taxon>Nitrobacteraceae</taxon>
        <taxon>Bradyrhizobium</taxon>
    </lineage>
</organism>
<evidence type="ECO:0000313" key="3">
    <source>
        <dbReference type="EMBL" id="BAM91935.1"/>
    </source>
</evidence>
<dbReference type="PRINTS" id="PR00412">
    <property type="entry name" value="EPOXHYDRLASE"/>
</dbReference>
<evidence type="ECO:0000313" key="4">
    <source>
        <dbReference type="Proteomes" id="UP000011841"/>
    </source>
</evidence>
<dbReference type="Proteomes" id="UP000011841">
    <property type="component" value="Chromosome"/>
</dbReference>
<name>M4ZZK6_9BRAD</name>
<keyword evidence="4" id="KW-1185">Reference proteome</keyword>
<dbReference type="InterPro" id="IPR029058">
    <property type="entry name" value="AB_hydrolase_fold"/>
</dbReference>
<dbReference type="STRING" id="1245469.S58_59580"/>
<feature type="domain" description="AB hydrolase-1" evidence="2">
    <location>
        <begin position="38"/>
        <end position="287"/>
    </location>
</feature>
<dbReference type="SUPFAM" id="SSF53474">
    <property type="entry name" value="alpha/beta-Hydrolases"/>
    <property type="match status" value="1"/>
</dbReference>
<dbReference type="PANTHER" id="PTHR43329">
    <property type="entry name" value="EPOXIDE HYDROLASE"/>
    <property type="match status" value="1"/>
</dbReference>
<dbReference type="AlphaFoldDB" id="M4ZZK6"/>